<evidence type="ECO:0000313" key="2">
    <source>
        <dbReference type="EMBL" id="NYZ67724.1"/>
    </source>
</evidence>
<keyword evidence="3" id="KW-1185">Reference proteome</keyword>
<dbReference type="AlphaFoldDB" id="A0A853ICC7"/>
<feature type="compositionally biased region" description="Basic residues" evidence="1">
    <location>
        <begin position="29"/>
        <end position="39"/>
    </location>
</feature>
<name>A0A853ICC7_9GAMM</name>
<feature type="region of interest" description="Disordered" evidence="1">
    <location>
        <begin position="19"/>
        <end position="49"/>
    </location>
</feature>
<protein>
    <submittedName>
        <fullName evidence="2">Uncharacterized protein</fullName>
    </submittedName>
</protein>
<reference evidence="2 3" key="1">
    <citation type="submission" date="2020-07" db="EMBL/GenBank/DDBJ databases">
        <title>Endozoicomonas sp. nov., isolated from sediment.</title>
        <authorList>
            <person name="Gu T."/>
        </authorList>
    </citation>
    <scope>NUCLEOTIDE SEQUENCE [LARGE SCALE GENOMIC DNA]</scope>
    <source>
        <strain evidence="2 3">SM1973</strain>
    </source>
</reference>
<organism evidence="2 3">
    <name type="scientific">Spartinivicinus marinus</name>
    <dbReference type="NCBI Taxonomy" id="2994442"/>
    <lineage>
        <taxon>Bacteria</taxon>
        <taxon>Pseudomonadati</taxon>
        <taxon>Pseudomonadota</taxon>
        <taxon>Gammaproteobacteria</taxon>
        <taxon>Oceanospirillales</taxon>
        <taxon>Zooshikellaceae</taxon>
        <taxon>Spartinivicinus</taxon>
    </lineage>
</organism>
<comment type="caution">
    <text evidence="2">The sequence shown here is derived from an EMBL/GenBank/DDBJ whole genome shotgun (WGS) entry which is preliminary data.</text>
</comment>
<dbReference type="Proteomes" id="UP000569732">
    <property type="component" value="Unassembled WGS sequence"/>
</dbReference>
<sequence length="77" mass="8665">MAKRKISWRNPIAISPLLKKGGVHEKSNKAKRASKKRQTQRVVSEWSGGSDNHRAFGSSPIASLWCPLGEYTQFKLK</sequence>
<evidence type="ECO:0000256" key="1">
    <source>
        <dbReference type="SAM" id="MobiDB-lite"/>
    </source>
</evidence>
<evidence type="ECO:0000313" key="3">
    <source>
        <dbReference type="Proteomes" id="UP000569732"/>
    </source>
</evidence>
<proteinExistence type="predicted"/>
<dbReference type="RefSeq" id="WP_180569736.1">
    <property type="nucleotide sequence ID" value="NZ_JACCKB010000029.1"/>
</dbReference>
<accession>A0A853ICC7</accession>
<gene>
    <name evidence="2" type="ORF">H0A36_17055</name>
</gene>
<dbReference type="EMBL" id="JACCKB010000029">
    <property type="protein sequence ID" value="NYZ67724.1"/>
    <property type="molecule type" value="Genomic_DNA"/>
</dbReference>